<reference evidence="1" key="1">
    <citation type="submission" date="2021-03" db="EMBL/GenBank/DDBJ databases">
        <authorList>
            <person name="So Y."/>
        </authorList>
    </citation>
    <scope>NUCLEOTIDE SEQUENCE</scope>
    <source>
        <strain evidence="1">SG15</strain>
    </source>
</reference>
<protein>
    <submittedName>
        <fullName evidence="1">Uncharacterized protein</fullName>
    </submittedName>
</protein>
<accession>A0A940S5C5</accession>
<dbReference type="Proteomes" id="UP000677537">
    <property type="component" value="Unassembled WGS sequence"/>
</dbReference>
<sequence length="268" mass="27119">MAINLAGTSAGIDFSGAPRVALPDSLPAPAGVFYLGGDAEKSCMNRASLKAAAGAVVGTPTFAQNYATLTGNQVAAINTLLAELDAITIAVVGRAKSANVTATADRPVFAGTFGSDPTQNIASAFGLMFGTNGVPSGQAAPHASAGMLSYSVTGNTTPPTPASNGWPTPDVPDLTTWRLLIASRTPGVEVRTWDKTANTSAAVSLVGKTSLLNLTRRILLGSDYGGTRLGSCDEAAVYIFPASFTSPMTDTLAAFSRAAIGARGVSGF</sequence>
<evidence type="ECO:0000313" key="1">
    <source>
        <dbReference type="EMBL" id="MBP0492884.1"/>
    </source>
</evidence>
<dbReference type="AlphaFoldDB" id="A0A940S5C5"/>
<organism evidence="1 2">
    <name type="scientific">Roseomonas indoligenes</name>
    <dbReference type="NCBI Taxonomy" id="2820811"/>
    <lineage>
        <taxon>Bacteria</taxon>
        <taxon>Pseudomonadati</taxon>
        <taxon>Pseudomonadota</taxon>
        <taxon>Alphaproteobacteria</taxon>
        <taxon>Acetobacterales</taxon>
        <taxon>Roseomonadaceae</taxon>
        <taxon>Roseomonas</taxon>
    </lineage>
</organism>
<gene>
    <name evidence="1" type="ORF">J5Y10_08845</name>
</gene>
<name>A0A940S5C5_9PROT</name>
<dbReference type="EMBL" id="JAGIZA010000004">
    <property type="protein sequence ID" value="MBP0492884.1"/>
    <property type="molecule type" value="Genomic_DNA"/>
</dbReference>
<dbReference type="RefSeq" id="WP_209372762.1">
    <property type="nucleotide sequence ID" value="NZ_JAGIZA010000004.1"/>
</dbReference>
<proteinExistence type="predicted"/>
<keyword evidence="2" id="KW-1185">Reference proteome</keyword>
<evidence type="ECO:0000313" key="2">
    <source>
        <dbReference type="Proteomes" id="UP000677537"/>
    </source>
</evidence>
<comment type="caution">
    <text evidence="1">The sequence shown here is derived from an EMBL/GenBank/DDBJ whole genome shotgun (WGS) entry which is preliminary data.</text>
</comment>